<evidence type="ECO:0000313" key="4">
    <source>
        <dbReference type="EMBL" id="KAA2225438.1"/>
    </source>
</evidence>
<evidence type="ECO:0000256" key="1">
    <source>
        <dbReference type="ARBA" id="ARBA00022450"/>
    </source>
</evidence>
<organism evidence="4 5">
    <name type="scientific">Pseudomonas brenneri</name>
    <dbReference type="NCBI Taxonomy" id="129817"/>
    <lineage>
        <taxon>Bacteria</taxon>
        <taxon>Pseudomonadati</taxon>
        <taxon>Pseudomonadota</taxon>
        <taxon>Gammaproteobacteria</taxon>
        <taxon>Pseudomonadales</taxon>
        <taxon>Pseudomonadaceae</taxon>
        <taxon>Pseudomonas</taxon>
    </lineage>
</organism>
<dbReference type="SUPFAM" id="SSF51735">
    <property type="entry name" value="NAD(P)-binding Rossmann-fold domains"/>
    <property type="match status" value="1"/>
</dbReference>
<dbReference type="Proteomes" id="UP000325296">
    <property type="component" value="Unassembled WGS sequence"/>
</dbReference>
<keyword evidence="1" id="KW-0596">Phosphopantetheine</keyword>
<dbReference type="Pfam" id="PF07993">
    <property type="entry name" value="NAD_binding_4"/>
    <property type="match status" value="1"/>
</dbReference>
<comment type="caution">
    <text evidence="4">The sequence shown here is derived from an EMBL/GenBank/DDBJ whole genome shotgun (WGS) entry which is preliminary data.</text>
</comment>
<dbReference type="PANTHER" id="PTHR44845">
    <property type="entry name" value="CARRIER DOMAIN-CONTAINING PROTEIN"/>
    <property type="match status" value="1"/>
</dbReference>
<keyword evidence="2" id="KW-0597">Phosphoprotein</keyword>
<proteinExistence type="predicted"/>
<evidence type="ECO:0000256" key="2">
    <source>
        <dbReference type="ARBA" id="ARBA00022553"/>
    </source>
</evidence>
<dbReference type="PANTHER" id="PTHR44845:SF6">
    <property type="entry name" value="BETA-ALANINE-ACTIVATING ENZYME"/>
    <property type="match status" value="1"/>
</dbReference>
<dbReference type="EMBL" id="VUOL01000050">
    <property type="protein sequence ID" value="KAA2225438.1"/>
    <property type="molecule type" value="Genomic_DNA"/>
</dbReference>
<accession>A0A5B2UG62</accession>
<feature type="non-terminal residue" evidence="4">
    <location>
        <position position="147"/>
    </location>
</feature>
<dbReference type="AlphaFoldDB" id="A0A5B2UG62"/>
<dbReference type="RefSeq" id="WP_149830678.1">
    <property type="nucleotide sequence ID" value="NZ_VUOL01000050.1"/>
</dbReference>
<feature type="domain" description="Thioester reductase (TE)" evidence="3">
    <location>
        <begin position="8"/>
        <end position="146"/>
    </location>
</feature>
<reference evidence="4 5" key="1">
    <citation type="submission" date="2019-09" db="EMBL/GenBank/DDBJ databases">
        <title>Draft genome sequence of Pseudomonas brenneri CCUG 51514(T).</title>
        <authorList>
            <person name="Tunovic T."/>
            <person name="Pineiro-Iglesias B."/>
            <person name="Unosson C."/>
            <person name="Inganas E."/>
            <person name="Ohlen M."/>
            <person name="Cardew S."/>
            <person name="Jensie-Markopoulos S."/>
            <person name="Salva-Serra F."/>
            <person name="Jaen-Luchoro D."/>
            <person name="Svensson-Stadler L."/>
            <person name="Chun J."/>
            <person name="Moore E."/>
        </authorList>
    </citation>
    <scope>NUCLEOTIDE SEQUENCE [LARGE SCALE GENOMIC DNA]</scope>
    <source>
        <strain evidence="4 5">CCUG 51514</strain>
    </source>
</reference>
<sequence>RDNRLEHLDLSRVRVHAADISQPRLGLTAEVYERIDREYGALVHNAANVNHVLDYPALARDNVEPLFECLRLCEGRSKKVFNFVSTLSASSSVDAQGRVLEQPPAATPPIYIRNGYNLSKWVGERILQRAREQGVWVNLYRPGNISF</sequence>
<feature type="non-terminal residue" evidence="4">
    <location>
        <position position="1"/>
    </location>
</feature>
<dbReference type="InterPro" id="IPR036291">
    <property type="entry name" value="NAD(P)-bd_dom_sf"/>
</dbReference>
<evidence type="ECO:0000313" key="5">
    <source>
        <dbReference type="Proteomes" id="UP000325296"/>
    </source>
</evidence>
<gene>
    <name evidence="4" type="ORF">F1720_28055</name>
</gene>
<protein>
    <submittedName>
        <fullName evidence="4">NAD-dependent epimerase/dehydratase family protein</fullName>
    </submittedName>
</protein>
<name>A0A5B2UG62_9PSED</name>
<dbReference type="InterPro" id="IPR013120">
    <property type="entry name" value="FAR_NAD-bd"/>
</dbReference>
<dbReference type="Gene3D" id="3.40.50.720">
    <property type="entry name" value="NAD(P)-binding Rossmann-like Domain"/>
    <property type="match status" value="1"/>
</dbReference>
<evidence type="ECO:0000259" key="3">
    <source>
        <dbReference type="Pfam" id="PF07993"/>
    </source>
</evidence>